<keyword evidence="2" id="KW-0645">Protease</keyword>
<dbReference type="PANTHER" id="PTHR21666:SF288">
    <property type="entry name" value="CELL DIVISION PROTEIN YTFB"/>
    <property type="match status" value="1"/>
</dbReference>
<dbReference type="InterPro" id="IPR011055">
    <property type="entry name" value="Dup_hybrid_motif"/>
</dbReference>
<dbReference type="EMBL" id="FOAF01000001">
    <property type="protein sequence ID" value="SEK65658.1"/>
    <property type="molecule type" value="Genomic_DNA"/>
</dbReference>
<accession>A0A1H7ITD9</accession>
<proteinExistence type="predicted"/>
<dbReference type="GO" id="GO:0006508">
    <property type="term" value="P:proteolysis"/>
    <property type="evidence" value="ECO:0007669"/>
    <property type="project" value="UniProtKB-KW"/>
</dbReference>
<evidence type="ECO:0000256" key="5">
    <source>
        <dbReference type="ARBA" id="ARBA00022833"/>
    </source>
</evidence>
<dbReference type="SUPFAM" id="SSF51261">
    <property type="entry name" value="Duplicated hybrid motif"/>
    <property type="match status" value="1"/>
</dbReference>
<keyword evidence="5" id="KW-0862">Zinc</keyword>
<keyword evidence="4" id="KW-0378">Hydrolase</keyword>
<dbReference type="GO" id="GO:0046872">
    <property type="term" value="F:metal ion binding"/>
    <property type="evidence" value="ECO:0007669"/>
    <property type="project" value="UniProtKB-KW"/>
</dbReference>
<evidence type="ECO:0000256" key="6">
    <source>
        <dbReference type="ARBA" id="ARBA00023049"/>
    </source>
</evidence>
<dbReference type="PANTHER" id="PTHR21666">
    <property type="entry name" value="PEPTIDASE-RELATED"/>
    <property type="match status" value="1"/>
</dbReference>
<keyword evidence="3" id="KW-0479">Metal-binding</keyword>
<dbReference type="AlphaFoldDB" id="A0A1H7ITD9"/>
<evidence type="ECO:0000259" key="7">
    <source>
        <dbReference type="Pfam" id="PF01551"/>
    </source>
</evidence>
<evidence type="ECO:0000256" key="4">
    <source>
        <dbReference type="ARBA" id="ARBA00022801"/>
    </source>
</evidence>
<dbReference type="STRING" id="407022.SAMN05661044_00826"/>
<name>A0A1H7ITD9_OLID1</name>
<keyword evidence="9" id="KW-1185">Reference proteome</keyword>
<evidence type="ECO:0000313" key="8">
    <source>
        <dbReference type="EMBL" id="SEK65658.1"/>
    </source>
</evidence>
<comment type="cofactor">
    <cofactor evidence="1">
        <name>Zn(2+)</name>
        <dbReference type="ChEBI" id="CHEBI:29105"/>
    </cofactor>
</comment>
<dbReference type="Pfam" id="PF01551">
    <property type="entry name" value="Peptidase_M23"/>
    <property type="match status" value="1"/>
</dbReference>
<protein>
    <submittedName>
        <fullName evidence="8">Peptidase family M23</fullName>
    </submittedName>
</protein>
<dbReference type="GO" id="GO:0004222">
    <property type="term" value="F:metalloendopeptidase activity"/>
    <property type="evidence" value="ECO:0007669"/>
    <property type="project" value="TreeGrafter"/>
</dbReference>
<dbReference type="OrthoDB" id="9810477at2"/>
<dbReference type="InterPro" id="IPR050570">
    <property type="entry name" value="Cell_wall_metabolism_enzyme"/>
</dbReference>
<reference evidence="9" key="1">
    <citation type="submission" date="2016-10" db="EMBL/GenBank/DDBJ databases">
        <authorList>
            <person name="Varghese N."/>
            <person name="Submissions S."/>
        </authorList>
    </citation>
    <scope>NUCLEOTIDE SEQUENCE [LARGE SCALE GENOMIC DNA]</scope>
    <source>
        <strain evidence="9">DSM 18733</strain>
    </source>
</reference>
<dbReference type="Proteomes" id="UP000199421">
    <property type="component" value="Unassembled WGS sequence"/>
</dbReference>
<gene>
    <name evidence="8" type="ORF">SAMN05661044_00826</name>
</gene>
<feature type="domain" description="M23ase beta-sheet core" evidence="7">
    <location>
        <begin position="292"/>
        <end position="385"/>
    </location>
</feature>
<evidence type="ECO:0000256" key="2">
    <source>
        <dbReference type="ARBA" id="ARBA00022670"/>
    </source>
</evidence>
<dbReference type="CDD" id="cd12797">
    <property type="entry name" value="M23_peptidase"/>
    <property type="match status" value="1"/>
</dbReference>
<dbReference type="Gene3D" id="3.10.450.350">
    <property type="match status" value="1"/>
</dbReference>
<sequence length="441" mass="50241">MNFKKSTASILLILLIVLIGGVVFLSGFETEATRDEINQKIAAEQQKITHQPSPKLFNLAIDSFNVDQKKIERNEFLSNILENYQVDPIAIANLVEKSRKIFNVRKITAGNPYTILSYKNKPEKAAYFIYQPNAIDYIVYDLRDTLNVYAGKKNVVTKVETLASTINNSLYDALQRNGGDPLLAMQLASIYGWAIDFYNISEDDWFKIQYERQYVEDKPVGPGRIKAAIFSHKGKELSAFYFQPDSLSKGEYYDENGNSVKRMFLKAPLKFSRITSKYTRRRLHPVQKIWKAHLGTDYAAPSGTPIIATGNGIVLDSKFSKFNGNYVKIKHNGTYTTQYLHMSKRAVRQGQRVQQGQIIGYVGSTGLATGPHVCYRFWKDGRQVDALKQNFRETIPLEKQHLAIFKKNVQQKQETLSSLNVLNEQELTANNQKVDEREPAL</sequence>
<evidence type="ECO:0000313" key="9">
    <source>
        <dbReference type="Proteomes" id="UP000199421"/>
    </source>
</evidence>
<evidence type="ECO:0000256" key="1">
    <source>
        <dbReference type="ARBA" id="ARBA00001947"/>
    </source>
</evidence>
<organism evidence="8 9">
    <name type="scientific">Olivibacter domesticus</name>
    <name type="common">Pseudosphingobacterium domesticum</name>
    <dbReference type="NCBI Taxonomy" id="407022"/>
    <lineage>
        <taxon>Bacteria</taxon>
        <taxon>Pseudomonadati</taxon>
        <taxon>Bacteroidota</taxon>
        <taxon>Sphingobacteriia</taxon>
        <taxon>Sphingobacteriales</taxon>
        <taxon>Sphingobacteriaceae</taxon>
        <taxon>Olivibacter</taxon>
    </lineage>
</organism>
<keyword evidence="6" id="KW-0482">Metalloprotease</keyword>
<dbReference type="InterPro" id="IPR016047">
    <property type="entry name" value="M23ase_b-sheet_dom"/>
</dbReference>
<dbReference type="Gene3D" id="2.70.70.10">
    <property type="entry name" value="Glucose Permease (Domain IIA)"/>
    <property type="match status" value="1"/>
</dbReference>
<dbReference type="RefSeq" id="WP_093318654.1">
    <property type="nucleotide sequence ID" value="NZ_FOAF01000001.1"/>
</dbReference>
<evidence type="ECO:0000256" key="3">
    <source>
        <dbReference type="ARBA" id="ARBA00022723"/>
    </source>
</evidence>